<dbReference type="PROSITE" id="PS00687">
    <property type="entry name" value="ALDEHYDE_DEHYDR_GLU"/>
    <property type="match status" value="1"/>
</dbReference>
<dbReference type="SUPFAM" id="SSF53720">
    <property type="entry name" value="ALDH-like"/>
    <property type="match status" value="1"/>
</dbReference>
<dbReference type="InterPro" id="IPR015590">
    <property type="entry name" value="Aldehyde_DH_dom"/>
</dbReference>
<dbReference type="FunFam" id="3.40.605.10:FF:000007">
    <property type="entry name" value="NAD/NADP-dependent betaine aldehyde dehydrogenase"/>
    <property type="match status" value="1"/>
</dbReference>
<proteinExistence type="inferred from homology"/>
<keyword evidence="2 4" id="KW-0560">Oxidoreductase</keyword>
<dbReference type="RefSeq" id="WP_092721190.1">
    <property type="nucleotide sequence ID" value="NZ_FMBK01000022.1"/>
</dbReference>
<dbReference type="InterPro" id="IPR016161">
    <property type="entry name" value="Ald_DH/histidinol_DH"/>
</dbReference>
<dbReference type="GO" id="GO:0016620">
    <property type="term" value="F:oxidoreductase activity, acting on the aldehyde or oxo group of donors, NAD or NADP as acceptor"/>
    <property type="evidence" value="ECO:0007669"/>
    <property type="project" value="InterPro"/>
</dbReference>
<dbReference type="InterPro" id="IPR016162">
    <property type="entry name" value="Ald_DH_N"/>
</dbReference>
<comment type="similarity">
    <text evidence="1 4">Belongs to the aldehyde dehydrogenase family.</text>
</comment>
<dbReference type="OrthoDB" id="9812625at2"/>
<feature type="active site" evidence="3">
    <location>
        <position position="247"/>
    </location>
</feature>
<dbReference type="Pfam" id="PF00171">
    <property type="entry name" value="Aldedh"/>
    <property type="match status" value="1"/>
</dbReference>
<name>A0A1C4GZ25_9GAMM</name>
<dbReference type="EMBL" id="FMBK01000022">
    <property type="protein sequence ID" value="SCC73406.1"/>
    <property type="molecule type" value="Genomic_DNA"/>
</dbReference>
<accession>A0A1C4GZ25</accession>
<sequence>MSLVHITGFINGDFLPISTQTQPVYDPGNFNHQIGSISNTSLNDVEKAIHTAHQAFLRWKDSSIAERQNCLKQAADLIFQQKDELKEMLISEHGGMLWEAETDFYLGSGVMSMYAQAPDDLLIPKEIPEETGWIRIHKKPKGVISAIVPWNMPIVLTMMKLGPLLLTGNTVVLKPSPFSALALTQLLAKIAAVFPKGVINVVHGDADVGNILTSHPLVRKVAFTGGTTTGAAVMASAAQTIKDVTLELGGNDAAIILEDIDFQSILPKLLKGVFTRSGQICFAVKRIYVPKDKLDQYFDLFCEEVNKYKVGHGLNSEANFGPLNNKKQWSIVQEFIKNAKASDQCEVRELGQKLNPEQWDKGYYVLPHVVKTLDNSLEIVQQEQFGPIIPLIGYETVEQAIEYANDNEQGLCSSVWSDNIELAYEVAQKVEAGSTFINSHSFDSLQLGMPFGGIKQSGIGRELDINETLKSYLEPHSIRFIK</sequence>
<evidence type="ECO:0000256" key="1">
    <source>
        <dbReference type="ARBA" id="ARBA00009986"/>
    </source>
</evidence>
<evidence type="ECO:0000256" key="2">
    <source>
        <dbReference type="ARBA" id="ARBA00023002"/>
    </source>
</evidence>
<evidence type="ECO:0000256" key="3">
    <source>
        <dbReference type="PROSITE-ProRule" id="PRU10007"/>
    </source>
</evidence>
<dbReference type="Proteomes" id="UP000243661">
    <property type="component" value="Unassembled WGS sequence"/>
</dbReference>
<organism evidence="6 7">
    <name type="scientific">Acinetobacter albensis</name>
    <dbReference type="NCBI Taxonomy" id="1673609"/>
    <lineage>
        <taxon>Bacteria</taxon>
        <taxon>Pseudomonadati</taxon>
        <taxon>Pseudomonadota</taxon>
        <taxon>Gammaproteobacteria</taxon>
        <taxon>Moraxellales</taxon>
        <taxon>Moraxellaceae</taxon>
        <taxon>Acinetobacter</taxon>
    </lineage>
</organism>
<reference evidence="6 7" key="1">
    <citation type="submission" date="2016-08" db="EMBL/GenBank/DDBJ databases">
        <authorList>
            <person name="Seilhamer J.J."/>
        </authorList>
    </citation>
    <scope>NUCLEOTIDE SEQUENCE [LARGE SCALE GENOMIC DNA]</scope>
    <source>
        <strain evidence="6 7">ANC 4874</strain>
    </source>
</reference>
<dbReference type="InterPro" id="IPR016163">
    <property type="entry name" value="Ald_DH_C"/>
</dbReference>
<dbReference type="PANTHER" id="PTHR11699">
    <property type="entry name" value="ALDEHYDE DEHYDROGENASE-RELATED"/>
    <property type="match status" value="1"/>
</dbReference>
<dbReference type="Gene3D" id="3.40.605.10">
    <property type="entry name" value="Aldehyde Dehydrogenase, Chain A, domain 1"/>
    <property type="match status" value="1"/>
</dbReference>
<evidence type="ECO:0000259" key="5">
    <source>
        <dbReference type="Pfam" id="PF00171"/>
    </source>
</evidence>
<dbReference type="AlphaFoldDB" id="A0A1C4GZ25"/>
<dbReference type="Gene3D" id="3.40.309.10">
    <property type="entry name" value="Aldehyde Dehydrogenase, Chain A, domain 2"/>
    <property type="match status" value="1"/>
</dbReference>
<evidence type="ECO:0000313" key="6">
    <source>
        <dbReference type="EMBL" id="SCC73406.1"/>
    </source>
</evidence>
<evidence type="ECO:0000313" key="7">
    <source>
        <dbReference type="Proteomes" id="UP000243661"/>
    </source>
</evidence>
<protein>
    <submittedName>
        <fullName evidence="6">Acyl-CoA reductase</fullName>
    </submittedName>
</protein>
<feature type="domain" description="Aldehyde dehydrogenase" evidence="5">
    <location>
        <begin position="20"/>
        <end position="476"/>
    </location>
</feature>
<evidence type="ECO:0000256" key="4">
    <source>
        <dbReference type="RuleBase" id="RU003345"/>
    </source>
</evidence>
<gene>
    <name evidence="6" type="ORF">GA0116959_1228</name>
</gene>
<dbReference type="InterPro" id="IPR029510">
    <property type="entry name" value="Ald_DH_CS_GLU"/>
</dbReference>